<keyword evidence="4" id="KW-0961">Cell wall biogenesis/degradation</keyword>
<dbReference type="Pfam" id="PF00150">
    <property type="entry name" value="Cellulase"/>
    <property type="match status" value="1"/>
</dbReference>
<proteinExistence type="inferred from homology"/>
<dbReference type="InterPro" id="IPR017853">
    <property type="entry name" value="GH"/>
</dbReference>
<dbReference type="InterPro" id="IPR050386">
    <property type="entry name" value="Glycosyl_hydrolase_5"/>
</dbReference>
<sequence length="425" mass="47891">MFLRIPFTVLAAAATLVSAAPANEHEKRGVAYNWGTTKLRAVNIGGWLVVEPFITPSIFDKATGTSGIQVVDEWTLCQKLGKSGCLNVLKPHWDSFVTLGDFQKIKNAGFNAVRIPIGYWSFMDTGGPYTYGAAPYLEKSIGWARQVGLKVIIDLHGAPQSQNGFDHSGHKMAQPYWGQGYSIAQTHAVLKIIESKYAAKSYQDVVIAIELVNEPFLSKLDPNMLKQFYRDSYYNLRKISDTPVMLHDGFWDPAWLNGFLTPSDNNAQFVIVDHHEYQIFDPNLAAMSPSQHRTQVCNNVNNYKNSDKWTIVGEWSGAMTDCAHYLNGFRAGNRYEGTFPGSWRIGSCAGKSGSVHTWSQEQKDDTRKYIETQLDAFETTTDGWVFWNFKTEGTAGEWDLFQLLDNGVFPQPITHRRFGRYCTNF</sequence>
<dbReference type="PANTHER" id="PTHR31297">
    <property type="entry name" value="GLUCAN ENDO-1,6-BETA-GLUCOSIDASE B"/>
    <property type="match status" value="1"/>
</dbReference>
<dbReference type="EMBL" id="ML986795">
    <property type="protein sequence ID" value="KAF2258038.1"/>
    <property type="molecule type" value="Genomic_DNA"/>
</dbReference>
<evidence type="ECO:0000256" key="6">
    <source>
        <dbReference type="SAM" id="SignalP"/>
    </source>
</evidence>
<dbReference type="InterPro" id="IPR001547">
    <property type="entry name" value="Glyco_hydro_5"/>
</dbReference>
<feature type="chain" id="PRO_5040448905" evidence="6">
    <location>
        <begin position="20"/>
        <end position="425"/>
    </location>
</feature>
<evidence type="ECO:0000256" key="2">
    <source>
        <dbReference type="ARBA" id="ARBA00022801"/>
    </source>
</evidence>
<dbReference type="GO" id="GO:0004338">
    <property type="term" value="F:glucan exo-1,3-beta-glucosidase activity"/>
    <property type="evidence" value="ECO:0007669"/>
    <property type="project" value="TreeGrafter"/>
</dbReference>
<feature type="signal peptide" evidence="6">
    <location>
        <begin position="1"/>
        <end position="19"/>
    </location>
</feature>
<dbReference type="Proteomes" id="UP000800093">
    <property type="component" value="Unassembled WGS sequence"/>
</dbReference>
<evidence type="ECO:0000256" key="4">
    <source>
        <dbReference type="ARBA" id="ARBA00023316"/>
    </source>
</evidence>
<comment type="similarity">
    <text evidence="1 5">Belongs to the glycosyl hydrolase 5 (cellulase A) family.</text>
</comment>
<keyword evidence="9" id="KW-1185">Reference proteome</keyword>
<evidence type="ECO:0000256" key="5">
    <source>
        <dbReference type="RuleBase" id="RU361153"/>
    </source>
</evidence>
<keyword evidence="3 5" id="KW-0326">Glycosidase</keyword>
<evidence type="ECO:0000313" key="8">
    <source>
        <dbReference type="EMBL" id="KAF2258038.1"/>
    </source>
</evidence>
<name>A0A9P4JWR0_9PLEO</name>
<reference evidence="9" key="1">
    <citation type="journal article" date="2020" name="Stud. Mycol.">
        <title>101 Dothideomycetes genomes: A test case for predicting lifestyles and emergence of pathogens.</title>
        <authorList>
            <person name="Haridas S."/>
            <person name="Albert R."/>
            <person name="Binder M."/>
            <person name="Bloem J."/>
            <person name="LaButti K."/>
            <person name="Salamov A."/>
            <person name="Andreopoulos B."/>
            <person name="Baker S."/>
            <person name="Barry K."/>
            <person name="Bills G."/>
            <person name="Bluhm B."/>
            <person name="Cannon C."/>
            <person name="Castanera R."/>
            <person name="Culley D."/>
            <person name="Daum C."/>
            <person name="Ezra D."/>
            <person name="Gonzalez J."/>
            <person name="Henrissat B."/>
            <person name="Kuo A."/>
            <person name="Liang C."/>
            <person name="Lipzen A."/>
            <person name="Lutzoni F."/>
            <person name="Magnuson J."/>
            <person name="Mondo S."/>
            <person name="Nolan M."/>
            <person name="Ohm R."/>
            <person name="Pangilinan J."/>
            <person name="Park H.-J."/>
            <person name="Ramirez L."/>
            <person name="Alfaro M."/>
            <person name="Sun H."/>
            <person name="Tritt A."/>
            <person name="Yoshinaga Y."/>
            <person name="Zwiers L.-H."/>
            <person name="Turgeon B."/>
            <person name="Goodwin S."/>
            <person name="Spatafora J."/>
            <person name="Crous P."/>
            <person name="Grigoriev I."/>
        </authorList>
    </citation>
    <scope>NUCLEOTIDE SEQUENCE [LARGE SCALE GENOMIC DNA]</scope>
    <source>
        <strain evidence="9">CBS 304.66</strain>
    </source>
</reference>
<evidence type="ECO:0000256" key="1">
    <source>
        <dbReference type="ARBA" id="ARBA00005641"/>
    </source>
</evidence>
<evidence type="ECO:0000256" key="3">
    <source>
        <dbReference type="ARBA" id="ARBA00023295"/>
    </source>
</evidence>
<dbReference type="GO" id="GO:0009986">
    <property type="term" value="C:cell surface"/>
    <property type="evidence" value="ECO:0007669"/>
    <property type="project" value="TreeGrafter"/>
</dbReference>
<dbReference type="OrthoDB" id="62120at2759"/>
<accession>A0A9P4JWR0</accession>
<comment type="caution">
    <text evidence="8">The sequence shown here is derived from an EMBL/GenBank/DDBJ whole genome shotgun (WGS) entry which is preliminary data.</text>
</comment>
<dbReference type="SUPFAM" id="SSF51445">
    <property type="entry name" value="(Trans)glycosidases"/>
    <property type="match status" value="1"/>
</dbReference>
<evidence type="ECO:0000313" key="9">
    <source>
        <dbReference type="Proteomes" id="UP000800093"/>
    </source>
</evidence>
<dbReference type="Gene3D" id="3.20.20.80">
    <property type="entry name" value="Glycosidases"/>
    <property type="match status" value="1"/>
</dbReference>
<keyword evidence="2 5" id="KW-0378">Hydrolase</keyword>
<gene>
    <name evidence="8" type="ORF">CC78DRAFT_151850</name>
</gene>
<organism evidence="8 9">
    <name type="scientific">Lojkania enalia</name>
    <dbReference type="NCBI Taxonomy" id="147567"/>
    <lineage>
        <taxon>Eukaryota</taxon>
        <taxon>Fungi</taxon>
        <taxon>Dikarya</taxon>
        <taxon>Ascomycota</taxon>
        <taxon>Pezizomycotina</taxon>
        <taxon>Dothideomycetes</taxon>
        <taxon>Pleosporomycetidae</taxon>
        <taxon>Pleosporales</taxon>
        <taxon>Pleosporales incertae sedis</taxon>
        <taxon>Lojkania</taxon>
    </lineage>
</organism>
<dbReference type="PANTHER" id="PTHR31297:SF8">
    <property type="entry name" value="GLYCOSIDE HYDROLASE FAMILY 5 DOMAIN-CONTAINING PROTEIN"/>
    <property type="match status" value="1"/>
</dbReference>
<dbReference type="GO" id="GO:0071555">
    <property type="term" value="P:cell wall organization"/>
    <property type="evidence" value="ECO:0007669"/>
    <property type="project" value="UniProtKB-KW"/>
</dbReference>
<dbReference type="GO" id="GO:0005576">
    <property type="term" value="C:extracellular region"/>
    <property type="evidence" value="ECO:0007669"/>
    <property type="project" value="TreeGrafter"/>
</dbReference>
<dbReference type="GO" id="GO:0009251">
    <property type="term" value="P:glucan catabolic process"/>
    <property type="evidence" value="ECO:0007669"/>
    <property type="project" value="TreeGrafter"/>
</dbReference>
<dbReference type="InterPro" id="IPR018087">
    <property type="entry name" value="Glyco_hydro_5_CS"/>
</dbReference>
<protein>
    <submittedName>
        <fullName evidence="8">Glucan 1,3-beta-glucosidase</fullName>
    </submittedName>
</protein>
<keyword evidence="6" id="KW-0732">Signal</keyword>
<evidence type="ECO:0000259" key="7">
    <source>
        <dbReference type="Pfam" id="PF00150"/>
    </source>
</evidence>
<dbReference type="AlphaFoldDB" id="A0A9P4JWR0"/>
<dbReference type="PROSITE" id="PS00659">
    <property type="entry name" value="GLYCOSYL_HYDROL_F5"/>
    <property type="match status" value="1"/>
</dbReference>
<feature type="domain" description="Glycoside hydrolase family 5" evidence="7">
    <location>
        <begin position="102"/>
        <end position="320"/>
    </location>
</feature>